<organism evidence="1">
    <name type="scientific">marine sediment metagenome</name>
    <dbReference type="NCBI Taxonomy" id="412755"/>
    <lineage>
        <taxon>unclassified sequences</taxon>
        <taxon>metagenomes</taxon>
        <taxon>ecological metagenomes</taxon>
    </lineage>
</organism>
<gene>
    <name evidence="1" type="ORF">LCGC14_1043740</name>
</gene>
<protein>
    <submittedName>
        <fullName evidence="1">Uncharacterized protein</fullName>
    </submittedName>
</protein>
<evidence type="ECO:0000313" key="1">
    <source>
        <dbReference type="EMBL" id="KKN09722.1"/>
    </source>
</evidence>
<comment type="caution">
    <text evidence="1">The sequence shown here is derived from an EMBL/GenBank/DDBJ whole genome shotgun (WGS) entry which is preliminary data.</text>
</comment>
<proteinExistence type="predicted"/>
<name>A0A0F9NCN5_9ZZZZ</name>
<dbReference type="EMBL" id="LAZR01004313">
    <property type="protein sequence ID" value="KKN09722.1"/>
    <property type="molecule type" value="Genomic_DNA"/>
</dbReference>
<dbReference type="AlphaFoldDB" id="A0A0F9NCN5"/>
<sequence length="115" mass="13961">MIFTYATLEAAKEAIPEFCRVKEQDVFIWYVKYPCGEEYQLRTRDQLFSKESKQIVYKYYLSVNYHFEGRDNAMRELKVWEQKLGENIELERHTKTEKGYPVFSHYSLKILRCLI</sequence>
<reference evidence="1" key="1">
    <citation type="journal article" date="2015" name="Nature">
        <title>Complex archaea that bridge the gap between prokaryotes and eukaryotes.</title>
        <authorList>
            <person name="Spang A."/>
            <person name="Saw J.H."/>
            <person name="Jorgensen S.L."/>
            <person name="Zaremba-Niedzwiedzka K."/>
            <person name="Martijn J."/>
            <person name="Lind A.E."/>
            <person name="van Eijk R."/>
            <person name="Schleper C."/>
            <person name="Guy L."/>
            <person name="Ettema T.J."/>
        </authorList>
    </citation>
    <scope>NUCLEOTIDE SEQUENCE</scope>
</reference>
<accession>A0A0F9NCN5</accession>